<evidence type="ECO:0000313" key="7">
    <source>
        <dbReference type="Proteomes" id="UP000580474"/>
    </source>
</evidence>
<evidence type="ECO:0000256" key="4">
    <source>
        <dbReference type="SAM" id="MobiDB-lite"/>
    </source>
</evidence>
<evidence type="ECO:0000259" key="5">
    <source>
        <dbReference type="PROSITE" id="PS50043"/>
    </source>
</evidence>
<dbReference type="EMBL" id="JACHIV010000001">
    <property type="protein sequence ID" value="MBB5069102.1"/>
    <property type="molecule type" value="Genomic_DNA"/>
</dbReference>
<dbReference type="Gene3D" id="3.40.50.2300">
    <property type="match status" value="1"/>
</dbReference>
<evidence type="ECO:0000256" key="1">
    <source>
        <dbReference type="ARBA" id="ARBA00023015"/>
    </source>
</evidence>
<keyword evidence="3" id="KW-0804">Transcription</keyword>
<dbReference type="SUPFAM" id="SSF46894">
    <property type="entry name" value="C-terminal effector domain of the bipartite response regulators"/>
    <property type="match status" value="1"/>
</dbReference>
<keyword evidence="7" id="KW-1185">Reference proteome</keyword>
<dbReference type="Pfam" id="PF00196">
    <property type="entry name" value="GerE"/>
    <property type="match status" value="1"/>
</dbReference>
<dbReference type="InterPro" id="IPR000792">
    <property type="entry name" value="Tscrpt_reg_LuxR_C"/>
</dbReference>
<feature type="region of interest" description="Disordered" evidence="4">
    <location>
        <begin position="1"/>
        <end position="23"/>
    </location>
</feature>
<protein>
    <submittedName>
        <fullName evidence="6">DNA-binding NarL/FixJ family response regulator</fullName>
    </submittedName>
</protein>
<sequence>MTTQMEREAPPVDDQASRPSRKPVRIAVRAADPITLTGLTCTLMGRPQLQVDSTSQAADVDVLVYAADAVTATTAAGLRRAAGEFGVPIVLVTGEFDSSQLLSVTECQVVAILHRNVATAARLQETILSAADGGAALPSKLLGELLRQVQTLQQDVLTPRGLNSSGLTPREIDVVRLIADGCDTEEIGNRLCYSERTVKNIIYTMTNRLRMRNRPHLVAYAVRSGVI</sequence>
<dbReference type="GO" id="GO:0003677">
    <property type="term" value="F:DNA binding"/>
    <property type="evidence" value="ECO:0007669"/>
    <property type="project" value="UniProtKB-KW"/>
</dbReference>
<evidence type="ECO:0000313" key="6">
    <source>
        <dbReference type="EMBL" id="MBB5069102.1"/>
    </source>
</evidence>
<name>A0A840NIV3_9PSEU</name>
<evidence type="ECO:0000256" key="2">
    <source>
        <dbReference type="ARBA" id="ARBA00023125"/>
    </source>
</evidence>
<dbReference type="PRINTS" id="PR00038">
    <property type="entry name" value="HTHLUXR"/>
</dbReference>
<comment type="caution">
    <text evidence="6">The sequence shown here is derived from an EMBL/GenBank/DDBJ whole genome shotgun (WGS) entry which is preliminary data.</text>
</comment>
<organism evidence="6 7">
    <name type="scientific">Saccharopolyspora gloriosae</name>
    <dbReference type="NCBI Taxonomy" id="455344"/>
    <lineage>
        <taxon>Bacteria</taxon>
        <taxon>Bacillati</taxon>
        <taxon>Actinomycetota</taxon>
        <taxon>Actinomycetes</taxon>
        <taxon>Pseudonocardiales</taxon>
        <taxon>Pseudonocardiaceae</taxon>
        <taxon>Saccharopolyspora</taxon>
    </lineage>
</organism>
<dbReference type="GO" id="GO:0006355">
    <property type="term" value="P:regulation of DNA-templated transcription"/>
    <property type="evidence" value="ECO:0007669"/>
    <property type="project" value="InterPro"/>
</dbReference>
<gene>
    <name evidence="6" type="ORF">BJ969_002190</name>
</gene>
<proteinExistence type="predicted"/>
<dbReference type="AlphaFoldDB" id="A0A840NIV3"/>
<reference evidence="6 7" key="1">
    <citation type="submission" date="2020-08" db="EMBL/GenBank/DDBJ databases">
        <title>Sequencing the genomes of 1000 actinobacteria strains.</title>
        <authorList>
            <person name="Klenk H.-P."/>
        </authorList>
    </citation>
    <scope>NUCLEOTIDE SEQUENCE [LARGE SCALE GENOMIC DNA]</scope>
    <source>
        <strain evidence="6 7">DSM 45582</strain>
    </source>
</reference>
<evidence type="ECO:0000256" key="3">
    <source>
        <dbReference type="ARBA" id="ARBA00023163"/>
    </source>
</evidence>
<dbReference type="Proteomes" id="UP000580474">
    <property type="component" value="Unassembled WGS sequence"/>
</dbReference>
<dbReference type="PANTHER" id="PTHR44688">
    <property type="entry name" value="DNA-BINDING TRANSCRIPTIONAL ACTIVATOR DEVR_DOSR"/>
    <property type="match status" value="1"/>
</dbReference>
<feature type="compositionally biased region" description="Basic and acidic residues" evidence="4">
    <location>
        <begin position="1"/>
        <end position="10"/>
    </location>
</feature>
<dbReference type="PROSITE" id="PS50043">
    <property type="entry name" value="HTH_LUXR_2"/>
    <property type="match status" value="1"/>
</dbReference>
<dbReference type="CDD" id="cd06170">
    <property type="entry name" value="LuxR_C_like"/>
    <property type="match status" value="1"/>
</dbReference>
<dbReference type="RefSeq" id="WP_246456740.1">
    <property type="nucleotide sequence ID" value="NZ_JACHIV010000001.1"/>
</dbReference>
<dbReference type="PANTHER" id="PTHR44688:SF16">
    <property type="entry name" value="DNA-BINDING TRANSCRIPTIONAL ACTIVATOR DEVR_DOSR"/>
    <property type="match status" value="1"/>
</dbReference>
<keyword evidence="1" id="KW-0805">Transcription regulation</keyword>
<dbReference type="SMART" id="SM00421">
    <property type="entry name" value="HTH_LUXR"/>
    <property type="match status" value="1"/>
</dbReference>
<dbReference type="InterPro" id="IPR016032">
    <property type="entry name" value="Sig_transdc_resp-reg_C-effctor"/>
</dbReference>
<accession>A0A840NIV3</accession>
<feature type="domain" description="HTH luxR-type" evidence="5">
    <location>
        <begin position="158"/>
        <end position="225"/>
    </location>
</feature>
<keyword evidence="2 6" id="KW-0238">DNA-binding</keyword>